<sequence length="240" mass="25372">MYFSSLTIALGVFEIARCAVIEDRQVGTCTPGVKLANYNDLPALPVDDGNTGLTSNFNPYLDLNYTRFSVISTRTPNDNVLFYTLSQISSGPLAGVQAALAAILGSTAVPLPSILAAPRIIGSTSRTRFGIRTFQFGCSIRTGTSATVIPFPCQIIVRPTDPLSSGLSSTCNYDVSPTGPAGLQTCTVNLPIGRGFTFQTVAQVSGPQLTQIQSLVDAAAEAFLVTAFDDLLYLETCSIL</sequence>
<proteinExistence type="predicted"/>
<evidence type="ECO:0000313" key="3">
    <source>
        <dbReference type="Proteomes" id="UP001465668"/>
    </source>
</evidence>
<accession>A0ABR2X6U0</accession>
<organism evidence="2 3">
    <name type="scientific">Seiridium cardinale</name>
    <dbReference type="NCBI Taxonomy" id="138064"/>
    <lineage>
        <taxon>Eukaryota</taxon>
        <taxon>Fungi</taxon>
        <taxon>Dikarya</taxon>
        <taxon>Ascomycota</taxon>
        <taxon>Pezizomycotina</taxon>
        <taxon>Sordariomycetes</taxon>
        <taxon>Xylariomycetidae</taxon>
        <taxon>Amphisphaeriales</taxon>
        <taxon>Sporocadaceae</taxon>
        <taxon>Seiridium</taxon>
    </lineage>
</organism>
<reference evidence="2 3" key="1">
    <citation type="submission" date="2024-02" db="EMBL/GenBank/DDBJ databases">
        <title>First draft genome assembly of two strains of Seiridium cardinale.</title>
        <authorList>
            <person name="Emiliani G."/>
            <person name="Scali E."/>
        </authorList>
    </citation>
    <scope>NUCLEOTIDE SEQUENCE [LARGE SCALE GENOMIC DNA]</scope>
    <source>
        <strain evidence="2 3">BM-138-000479</strain>
    </source>
</reference>
<protein>
    <submittedName>
        <fullName evidence="2">Uncharacterized protein</fullName>
    </submittedName>
</protein>
<evidence type="ECO:0000313" key="2">
    <source>
        <dbReference type="EMBL" id="KAK9769501.1"/>
    </source>
</evidence>
<feature type="chain" id="PRO_5047247188" evidence="1">
    <location>
        <begin position="19"/>
        <end position="240"/>
    </location>
</feature>
<name>A0ABR2X6U0_9PEZI</name>
<keyword evidence="1" id="KW-0732">Signal</keyword>
<gene>
    <name evidence="2" type="ORF">SCAR479_13812</name>
</gene>
<evidence type="ECO:0000256" key="1">
    <source>
        <dbReference type="SAM" id="SignalP"/>
    </source>
</evidence>
<dbReference type="Proteomes" id="UP001465668">
    <property type="component" value="Unassembled WGS sequence"/>
</dbReference>
<keyword evidence="3" id="KW-1185">Reference proteome</keyword>
<comment type="caution">
    <text evidence="2">The sequence shown here is derived from an EMBL/GenBank/DDBJ whole genome shotgun (WGS) entry which is preliminary data.</text>
</comment>
<feature type="signal peptide" evidence="1">
    <location>
        <begin position="1"/>
        <end position="18"/>
    </location>
</feature>
<dbReference type="EMBL" id="JARVKM010000121">
    <property type="protein sequence ID" value="KAK9769501.1"/>
    <property type="molecule type" value="Genomic_DNA"/>
</dbReference>